<dbReference type="InterPro" id="IPR029057">
    <property type="entry name" value="PRTase-like"/>
</dbReference>
<reference evidence="3 4" key="1">
    <citation type="submission" date="2023-06" db="EMBL/GenBank/DDBJ databases">
        <title>Rock-solubilizing bacteria, Microbacterium invictum, promotes re-establishment of vegetation in rocky wasteland by accelerating rock bio-weathering and reshaping soil bacterial community.</title>
        <authorList>
            <person name="Liu C."/>
        </authorList>
    </citation>
    <scope>NUCLEOTIDE SEQUENCE [LARGE SCALE GENOMIC DNA]</scope>
    <source>
        <strain evidence="3 4">X-18</strain>
    </source>
</reference>
<dbReference type="PANTHER" id="PTHR47505">
    <property type="entry name" value="DNA UTILIZATION PROTEIN YHGH"/>
    <property type="match status" value="1"/>
</dbReference>
<dbReference type="InterPro" id="IPR000836">
    <property type="entry name" value="PRTase_dom"/>
</dbReference>
<sequence>MPPVSGSISASLSASLADALALLLPVDCAGCGVADEALCDGCRGSLVPAPTRRLLDDEVRVHSALAFEGVPARVIRGLKEDGRTGLAVPLGLALRAAVRAAGVAGEAVLVPVPSSRPALRRRGFAVTPLLARRTGLPVIPLLAPARTVADQRGLDRDARARNVAGSLRVRARHTARVGDRPIVVVDDVLTTGATLVEATRTLRAAGLPVAAAATVAATPRRSSETRSGSDLRHA</sequence>
<comment type="similarity">
    <text evidence="1">Belongs to the ComF/GntX family.</text>
</comment>
<keyword evidence="3" id="KW-0328">Glycosyltransferase</keyword>
<proteinExistence type="inferred from homology"/>
<evidence type="ECO:0000256" key="1">
    <source>
        <dbReference type="ARBA" id="ARBA00008007"/>
    </source>
</evidence>
<dbReference type="InterPro" id="IPR051910">
    <property type="entry name" value="ComF/GntX_DNA_util-trans"/>
</dbReference>
<evidence type="ECO:0000313" key="3">
    <source>
        <dbReference type="EMBL" id="WQB69451.1"/>
    </source>
</evidence>
<evidence type="ECO:0000259" key="2">
    <source>
        <dbReference type="Pfam" id="PF00156"/>
    </source>
</evidence>
<dbReference type="RefSeq" id="WP_322409573.1">
    <property type="nucleotide sequence ID" value="NZ_CP139779.1"/>
</dbReference>
<organism evidence="3 4">
    <name type="scientific">Microbacterium invictum</name>
    <dbReference type="NCBI Taxonomy" id="515415"/>
    <lineage>
        <taxon>Bacteria</taxon>
        <taxon>Bacillati</taxon>
        <taxon>Actinomycetota</taxon>
        <taxon>Actinomycetes</taxon>
        <taxon>Micrococcales</taxon>
        <taxon>Microbacteriaceae</taxon>
        <taxon>Microbacterium</taxon>
    </lineage>
</organism>
<keyword evidence="4" id="KW-1185">Reference proteome</keyword>
<keyword evidence="3" id="KW-0808">Transferase</keyword>
<dbReference type="PANTHER" id="PTHR47505:SF1">
    <property type="entry name" value="DNA UTILIZATION PROTEIN YHGH"/>
    <property type="match status" value="1"/>
</dbReference>
<dbReference type="SUPFAM" id="SSF53271">
    <property type="entry name" value="PRTase-like"/>
    <property type="match status" value="1"/>
</dbReference>
<feature type="domain" description="Phosphoribosyltransferase" evidence="2">
    <location>
        <begin position="166"/>
        <end position="224"/>
    </location>
</feature>
<name>A0ABZ0V9S4_9MICO</name>
<protein>
    <submittedName>
        <fullName evidence="3">Phosphoribosyltransferase family protein</fullName>
    </submittedName>
</protein>
<accession>A0ABZ0V9S4</accession>
<dbReference type="Proteomes" id="UP001324533">
    <property type="component" value="Chromosome"/>
</dbReference>
<dbReference type="EMBL" id="CP139779">
    <property type="protein sequence ID" value="WQB69451.1"/>
    <property type="molecule type" value="Genomic_DNA"/>
</dbReference>
<dbReference type="Gene3D" id="3.40.50.2020">
    <property type="match status" value="1"/>
</dbReference>
<dbReference type="CDD" id="cd06223">
    <property type="entry name" value="PRTases_typeI"/>
    <property type="match status" value="1"/>
</dbReference>
<gene>
    <name evidence="3" type="ORF">T9R20_12155</name>
</gene>
<dbReference type="Pfam" id="PF00156">
    <property type="entry name" value="Pribosyltran"/>
    <property type="match status" value="1"/>
</dbReference>
<dbReference type="GO" id="GO:0016757">
    <property type="term" value="F:glycosyltransferase activity"/>
    <property type="evidence" value="ECO:0007669"/>
    <property type="project" value="UniProtKB-KW"/>
</dbReference>
<evidence type="ECO:0000313" key="4">
    <source>
        <dbReference type="Proteomes" id="UP001324533"/>
    </source>
</evidence>